<keyword evidence="1" id="KW-0812">Transmembrane</keyword>
<gene>
    <name evidence="3" type="ORF">GGX14DRAFT_343617</name>
</gene>
<keyword evidence="4" id="KW-1185">Reference proteome</keyword>
<protein>
    <recommendedName>
        <fullName evidence="2">BTB domain-containing protein</fullName>
    </recommendedName>
</protein>
<dbReference type="Gene3D" id="3.30.710.10">
    <property type="entry name" value="Potassium Channel Kv1.1, Chain A"/>
    <property type="match status" value="1"/>
</dbReference>
<dbReference type="AlphaFoldDB" id="A0AAD6YUD0"/>
<dbReference type="SMART" id="SM00225">
    <property type="entry name" value="BTB"/>
    <property type="match status" value="1"/>
</dbReference>
<keyword evidence="1" id="KW-1133">Transmembrane helix</keyword>
<proteinExistence type="predicted"/>
<name>A0AAD6YUD0_9AGAR</name>
<feature type="domain" description="BTB" evidence="2">
    <location>
        <begin position="39"/>
        <end position="105"/>
    </location>
</feature>
<dbReference type="EMBL" id="JARJCW010000001">
    <property type="protein sequence ID" value="KAJ7230021.1"/>
    <property type="molecule type" value="Genomic_DNA"/>
</dbReference>
<evidence type="ECO:0000256" key="1">
    <source>
        <dbReference type="SAM" id="Phobius"/>
    </source>
</evidence>
<dbReference type="CDD" id="cd18186">
    <property type="entry name" value="BTB_POZ_ZBTB_KLHL-like"/>
    <property type="match status" value="1"/>
</dbReference>
<dbReference type="SUPFAM" id="SSF54695">
    <property type="entry name" value="POZ domain"/>
    <property type="match status" value="1"/>
</dbReference>
<evidence type="ECO:0000313" key="4">
    <source>
        <dbReference type="Proteomes" id="UP001219525"/>
    </source>
</evidence>
<organism evidence="3 4">
    <name type="scientific">Mycena pura</name>
    <dbReference type="NCBI Taxonomy" id="153505"/>
    <lineage>
        <taxon>Eukaryota</taxon>
        <taxon>Fungi</taxon>
        <taxon>Dikarya</taxon>
        <taxon>Basidiomycota</taxon>
        <taxon>Agaricomycotina</taxon>
        <taxon>Agaricomycetes</taxon>
        <taxon>Agaricomycetidae</taxon>
        <taxon>Agaricales</taxon>
        <taxon>Marasmiineae</taxon>
        <taxon>Mycenaceae</taxon>
        <taxon>Mycena</taxon>
    </lineage>
</organism>
<evidence type="ECO:0000259" key="2">
    <source>
        <dbReference type="PROSITE" id="PS50097"/>
    </source>
</evidence>
<dbReference type="InterPro" id="IPR011333">
    <property type="entry name" value="SKP1/BTB/POZ_sf"/>
</dbReference>
<feature type="transmembrane region" description="Helical" evidence="1">
    <location>
        <begin position="328"/>
        <end position="350"/>
    </location>
</feature>
<dbReference type="InterPro" id="IPR000210">
    <property type="entry name" value="BTB/POZ_dom"/>
</dbReference>
<dbReference type="PROSITE" id="PS50097">
    <property type="entry name" value="BTB"/>
    <property type="match status" value="1"/>
</dbReference>
<reference evidence="3" key="1">
    <citation type="submission" date="2023-03" db="EMBL/GenBank/DDBJ databases">
        <title>Massive genome expansion in bonnet fungi (Mycena s.s.) driven by repeated elements and novel gene families across ecological guilds.</title>
        <authorList>
            <consortium name="Lawrence Berkeley National Laboratory"/>
            <person name="Harder C.B."/>
            <person name="Miyauchi S."/>
            <person name="Viragh M."/>
            <person name="Kuo A."/>
            <person name="Thoen E."/>
            <person name="Andreopoulos B."/>
            <person name="Lu D."/>
            <person name="Skrede I."/>
            <person name="Drula E."/>
            <person name="Henrissat B."/>
            <person name="Morin E."/>
            <person name="Kohler A."/>
            <person name="Barry K."/>
            <person name="LaButti K."/>
            <person name="Morin E."/>
            <person name="Salamov A."/>
            <person name="Lipzen A."/>
            <person name="Mereny Z."/>
            <person name="Hegedus B."/>
            <person name="Baldrian P."/>
            <person name="Stursova M."/>
            <person name="Weitz H."/>
            <person name="Taylor A."/>
            <person name="Grigoriev I.V."/>
            <person name="Nagy L.G."/>
            <person name="Martin F."/>
            <person name="Kauserud H."/>
        </authorList>
    </citation>
    <scope>NUCLEOTIDE SEQUENCE</scope>
    <source>
        <strain evidence="3">9144</strain>
    </source>
</reference>
<keyword evidence="1" id="KW-0472">Membrane</keyword>
<accession>A0AAD6YUD0</accession>
<sequence>MSANAIEATRIPATPPQAPPTYLPPQYQQAQPPFDADDADIILRTSDEVDFHVHKVVLSLASRFFKSMFQLPQQRLSLEAGVIELDVVPTVEESGVLDQLLRFCYPCADPLIATLDELHAVIEAMEKYQMHDVVARAQSQLKAFLESDPVAVFAICCRFGWEDMAKRAARSALAVPLSNFQTGWTVKELRYVTGEQHQALLCYHSQCSAAATAPLFDFRWLNSDSGWVWFTCQSCLPHPSPLVVTTRLGYAREARYVRRWFMDLVERVRAVLNDCPGVRLDPLALLTPVLKQTCGCPNCRESAFEHIFKFLNETLMPRINQELGKVCAIYISSLLILILVLGSPEIAALITTDASA</sequence>
<evidence type="ECO:0000313" key="3">
    <source>
        <dbReference type="EMBL" id="KAJ7230021.1"/>
    </source>
</evidence>
<dbReference type="Proteomes" id="UP001219525">
    <property type="component" value="Unassembled WGS sequence"/>
</dbReference>
<dbReference type="Pfam" id="PF00651">
    <property type="entry name" value="BTB"/>
    <property type="match status" value="1"/>
</dbReference>
<comment type="caution">
    <text evidence="3">The sequence shown here is derived from an EMBL/GenBank/DDBJ whole genome shotgun (WGS) entry which is preliminary data.</text>
</comment>